<dbReference type="SUPFAM" id="SSF48371">
    <property type="entry name" value="ARM repeat"/>
    <property type="match status" value="1"/>
</dbReference>
<comment type="caution">
    <text evidence="2">The sequence shown here is derived from an EMBL/GenBank/DDBJ whole genome shotgun (WGS) entry which is preliminary data.</text>
</comment>
<evidence type="ECO:0000313" key="2">
    <source>
        <dbReference type="EMBL" id="GEU61864.1"/>
    </source>
</evidence>
<feature type="region of interest" description="Disordered" evidence="1">
    <location>
        <begin position="391"/>
        <end position="410"/>
    </location>
</feature>
<proteinExistence type="predicted"/>
<dbReference type="GO" id="GO:0003729">
    <property type="term" value="F:mRNA binding"/>
    <property type="evidence" value="ECO:0007669"/>
    <property type="project" value="InterPro"/>
</dbReference>
<sequence>MIHDMEIVALEGSQKRNSQADVNTFGYIAKAMGPQDVLATLLNNLKNGVLKSLSFLFEYVGEMGKDYIYAVTPLLEDALMDQDLVHRQTVASVVKHMALGVAGLGCEEVLVHLLNYIWPNIFKTSLHVIIAVMEAIEGMRLAIWVQLLCLTTVYMVCFILQGRSGKCTGKGFSRTISTYFLKCFILAYPVLEDGVDNVYTRRTHCSFKGVMANQLSKRPRLFDLHPQLLFKIPSYSLLTTPPSDLNDQNHDNQFIPSHAIVFSISMWTLRLSQDDADVYELTVGASGKSDAGDKTKKKGKVKECDKAPIVIKKDNPKVKPVVVKENPDDVTSKVFKGKELDVLKYKRKIETESNALDNPNESDKRPVFLELHQKFVEVFKNPIEFGYYEHSDGIDHEDDDGDDDDDGGNGYHYPHLDDVECFSLKEKQMAFVPKVLMDLSDIEVPRVFVTCRNMDDWTENCILLHFMLGQQLELTVSGLKFGVENSTDYNKAKDPIPFRRRVFSSNLDERPIRGEDVLLLIESDVFKRLEDNDTVSLCCVGILQLVLFGVEDRRHVPNWILRLANDIVSWDNYPWGSYVWPTLYKHLRDAKPANETDNKSYPIEGFAWAFKTWILESFRATTNDYYTCYRRHPRIVAWSSKHKFYRNMLKPMMHGQLPVQRLVPDETEARS</sequence>
<dbReference type="InterPro" id="IPR016024">
    <property type="entry name" value="ARM-type_fold"/>
</dbReference>
<reference evidence="2" key="1">
    <citation type="journal article" date="2019" name="Sci. Rep.">
        <title>Draft genome of Tanacetum cinerariifolium, the natural source of mosquito coil.</title>
        <authorList>
            <person name="Yamashiro T."/>
            <person name="Shiraishi A."/>
            <person name="Satake H."/>
            <person name="Nakayama K."/>
        </authorList>
    </citation>
    <scope>NUCLEOTIDE SEQUENCE</scope>
</reference>
<dbReference type="AlphaFoldDB" id="A0A6L2LNJ1"/>
<organism evidence="2">
    <name type="scientific">Tanacetum cinerariifolium</name>
    <name type="common">Dalmatian daisy</name>
    <name type="synonym">Chrysanthemum cinerariifolium</name>
    <dbReference type="NCBI Taxonomy" id="118510"/>
    <lineage>
        <taxon>Eukaryota</taxon>
        <taxon>Viridiplantae</taxon>
        <taxon>Streptophyta</taxon>
        <taxon>Embryophyta</taxon>
        <taxon>Tracheophyta</taxon>
        <taxon>Spermatophyta</taxon>
        <taxon>Magnoliopsida</taxon>
        <taxon>eudicotyledons</taxon>
        <taxon>Gunneridae</taxon>
        <taxon>Pentapetalae</taxon>
        <taxon>asterids</taxon>
        <taxon>campanulids</taxon>
        <taxon>Asterales</taxon>
        <taxon>Asteraceae</taxon>
        <taxon>Asteroideae</taxon>
        <taxon>Anthemideae</taxon>
        <taxon>Anthemidinae</taxon>
        <taxon>Tanacetum</taxon>
    </lineage>
</organism>
<evidence type="ECO:0000256" key="1">
    <source>
        <dbReference type="SAM" id="MobiDB-lite"/>
    </source>
</evidence>
<dbReference type="PANTHER" id="PTHR12097">
    <property type="entry name" value="SPLICING FACTOR 3B, SUBUNIT 1-RELATED"/>
    <property type="match status" value="1"/>
</dbReference>
<gene>
    <name evidence="2" type="ORF">Tci_033842</name>
</gene>
<dbReference type="GO" id="GO:0000245">
    <property type="term" value="P:spliceosomal complex assembly"/>
    <property type="evidence" value="ECO:0007669"/>
    <property type="project" value="InterPro"/>
</dbReference>
<dbReference type="EMBL" id="BKCJ010004574">
    <property type="protein sequence ID" value="GEU61864.1"/>
    <property type="molecule type" value="Genomic_DNA"/>
</dbReference>
<protein>
    <submittedName>
        <fullName evidence="2">Splicing factor 3B subunit 1-like</fullName>
    </submittedName>
</protein>
<accession>A0A6L2LNJ1</accession>
<name>A0A6L2LNJ1_TANCI</name>
<feature type="compositionally biased region" description="Acidic residues" evidence="1">
    <location>
        <begin position="395"/>
        <end position="407"/>
    </location>
</feature>
<dbReference type="InterPro" id="IPR038737">
    <property type="entry name" value="SF3b_su1-like"/>
</dbReference>